<evidence type="ECO:0000313" key="2">
    <source>
        <dbReference type="Proteomes" id="UP000886653"/>
    </source>
</evidence>
<reference evidence="1" key="1">
    <citation type="submission" date="2013-11" db="EMBL/GenBank/DDBJ databases">
        <title>Genome sequence of the fusiform rust pathogen reveals effectors for host alternation and coevolution with pine.</title>
        <authorList>
            <consortium name="DOE Joint Genome Institute"/>
            <person name="Smith K."/>
            <person name="Pendleton A."/>
            <person name="Kubisiak T."/>
            <person name="Anderson C."/>
            <person name="Salamov A."/>
            <person name="Aerts A."/>
            <person name="Riley R."/>
            <person name="Clum A."/>
            <person name="Lindquist E."/>
            <person name="Ence D."/>
            <person name="Campbell M."/>
            <person name="Kronenberg Z."/>
            <person name="Feau N."/>
            <person name="Dhillon B."/>
            <person name="Hamelin R."/>
            <person name="Burleigh J."/>
            <person name="Smith J."/>
            <person name="Yandell M."/>
            <person name="Nelson C."/>
            <person name="Grigoriev I."/>
            <person name="Davis J."/>
        </authorList>
    </citation>
    <scope>NUCLEOTIDE SEQUENCE</scope>
    <source>
        <strain evidence="1">G11</strain>
    </source>
</reference>
<sequence>FYSENLETWKAQNNVSHSLATFCDTQWLSVLGVCLLASKHKLFFQKCSELEVDPTYNDPDISKRIQSVMFDNTYFSQILPIGC</sequence>
<gene>
    <name evidence="1" type="ORF">CROQUDRAFT_44060</name>
</gene>
<dbReference type="AlphaFoldDB" id="A0A9P6TBV4"/>
<dbReference type="EMBL" id="MU167257">
    <property type="protein sequence ID" value="KAG0146662.1"/>
    <property type="molecule type" value="Genomic_DNA"/>
</dbReference>
<proteinExistence type="predicted"/>
<protein>
    <submittedName>
        <fullName evidence="1">Uncharacterized protein</fullName>
    </submittedName>
</protein>
<comment type="caution">
    <text evidence="1">The sequence shown here is derived from an EMBL/GenBank/DDBJ whole genome shotgun (WGS) entry which is preliminary data.</text>
</comment>
<name>A0A9P6TBV4_9BASI</name>
<evidence type="ECO:0000313" key="1">
    <source>
        <dbReference type="EMBL" id="KAG0146662.1"/>
    </source>
</evidence>
<accession>A0A9P6TBV4</accession>
<feature type="non-terminal residue" evidence="1">
    <location>
        <position position="1"/>
    </location>
</feature>
<dbReference type="Proteomes" id="UP000886653">
    <property type="component" value="Unassembled WGS sequence"/>
</dbReference>
<organism evidence="1 2">
    <name type="scientific">Cronartium quercuum f. sp. fusiforme G11</name>
    <dbReference type="NCBI Taxonomy" id="708437"/>
    <lineage>
        <taxon>Eukaryota</taxon>
        <taxon>Fungi</taxon>
        <taxon>Dikarya</taxon>
        <taxon>Basidiomycota</taxon>
        <taxon>Pucciniomycotina</taxon>
        <taxon>Pucciniomycetes</taxon>
        <taxon>Pucciniales</taxon>
        <taxon>Coleosporiaceae</taxon>
        <taxon>Cronartium</taxon>
    </lineage>
</organism>
<keyword evidence="2" id="KW-1185">Reference proteome</keyword>